<reference evidence="2" key="1">
    <citation type="journal article" date="2019" name="Int. J. Syst. Evol. Microbiol.">
        <title>The Global Catalogue of Microorganisms (GCM) 10K type strain sequencing project: providing services to taxonomists for standard genome sequencing and annotation.</title>
        <authorList>
            <consortium name="The Broad Institute Genomics Platform"/>
            <consortium name="The Broad Institute Genome Sequencing Center for Infectious Disease"/>
            <person name="Wu L."/>
            <person name="Ma J."/>
        </authorList>
    </citation>
    <scope>NUCLEOTIDE SEQUENCE [LARGE SCALE GENOMIC DNA]</scope>
    <source>
        <strain evidence="2">KCTC 12848</strain>
    </source>
</reference>
<name>A0ABV9Y157_9PSEU</name>
<dbReference type="EMBL" id="JBHSJB010000020">
    <property type="protein sequence ID" value="MFC5056438.1"/>
    <property type="molecule type" value="Genomic_DNA"/>
</dbReference>
<proteinExistence type="predicted"/>
<dbReference type="Proteomes" id="UP001595833">
    <property type="component" value="Unassembled WGS sequence"/>
</dbReference>
<keyword evidence="2" id="KW-1185">Reference proteome</keyword>
<accession>A0ABV9Y157</accession>
<evidence type="ECO:0000313" key="2">
    <source>
        <dbReference type="Proteomes" id="UP001595833"/>
    </source>
</evidence>
<organism evidence="1 2">
    <name type="scientific">Saccharothrix xinjiangensis</name>
    <dbReference type="NCBI Taxonomy" id="204798"/>
    <lineage>
        <taxon>Bacteria</taxon>
        <taxon>Bacillati</taxon>
        <taxon>Actinomycetota</taxon>
        <taxon>Actinomycetes</taxon>
        <taxon>Pseudonocardiales</taxon>
        <taxon>Pseudonocardiaceae</taxon>
        <taxon>Saccharothrix</taxon>
    </lineage>
</organism>
<dbReference type="RefSeq" id="WP_344043602.1">
    <property type="nucleotide sequence ID" value="NZ_BAAAKE010000048.1"/>
</dbReference>
<gene>
    <name evidence="1" type="ORF">ACFPFM_22090</name>
</gene>
<protein>
    <submittedName>
        <fullName evidence="1">Uncharacterized protein</fullName>
    </submittedName>
</protein>
<sequence>MSVNGRVQQVQFPNTFHFNQFRDLAVPVDLVARTNTATFTSQKLPNWDGTTFNQFGQRS</sequence>
<dbReference type="Gene3D" id="2.60.120.260">
    <property type="entry name" value="Galactose-binding domain-like"/>
    <property type="match status" value="1"/>
</dbReference>
<comment type="caution">
    <text evidence="1">The sequence shown here is derived from an EMBL/GenBank/DDBJ whole genome shotgun (WGS) entry which is preliminary data.</text>
</comment>
<evidence type="ECO:0000313" key="1">
    <source>
        <dbReference type="EMBL" id="MFC5056438.1"/>
    </source>
</evidence>